<feature type="domain" description="Histidine kinase" evidence="7">
    <location>
        <begin position="476"/>
        <end position="565"/>
    </location>
</feature>
<sequence>MASSQTLTASRWGRTLSAIAVALAFLGLVFALSPSEQGLGLQRIDPRAGEVISPGYPYYLPNRAEAVDEKIPLSDYQDRYFGGNLQLHLGAGFDREALEGIAFVLPAVDGDPTLFYNGTTRGTGAHHAFGGAGFARQYLVAWQDRRGGLNASNWVDVIIEKEATGPVRLSGRPVFTAPARTAPAIATQLPAWGQLLRTILLAAAATGGFSLLILLPMRRYRMLGVGVATCLPLAIVPLLRGDVLGWDDTPLLLAAAAAIGGAALAWRQAGKLGPWLHVLARAALALAVIGAVATGLFCLAPGAIPFDWFRMATLASLGVAPLLLLVAPILAFAGMRQLVTELGLLADEADRASAIIAEQDEKLHAQLRANAVMEERQRFVRDMHDGVGGQLLSLLARLRARRIDLDEVESEVESGLNDLRLVVDALDRTGATLEEALSMFEVRARQQLSAAGIALEWHEAGQPDYEASDTRRILGIYRLMQEATANIIRHSGAATATVHVRSSATSDGGAITIADDGRGFDPRANARGRGLANMEERARRMGGKLSIETQPGGGTKVTLFFPPAGE</sequence>
<dbReference type="InterPro" id="IPR005467">
    <property type="entry name" value="His_kinase_dom"/>
</dbReference>
<dbReference type="InterPro" id="IPR003594">
    <property type="entry name" value="HATPase_dom"/>
</dbReference>
<evidence type="ECO:0000259" key="7">
    <source>
        <dbReference type="PROSITE" id="PS50109"/>
    </source>
</evidence>
<dbReference type="Gene3D" id="3.30.565.10">
    <property type="entry name" value="Histidine kinase-like ATPase, C-terminal domain"/>
    <property type="match status" value="1"/>
</dbReference>
<evidence type="ECO:0000256" key="3">
    <source>
        <dbReference type="ARBA" id="ARBA00022679"/>
    </source>
</evidence>
<evidence type="ECO:0000313" key="8">
    <source>
        <dbReference type="EMBL" id="ANU07432.1"/>
    </source>
</evidence>
<dbReference type="GO" id="GO:0000160">
    <property type="term" value="P:phosphorelay signal transduction system"/>
    <property type="evidence" value="ECO:0007669"/>
    <property type="project" value="UniProtKB-KW"/>
</dbReference>
<evidence type="ECO:0000256" key="2">
    <source>
        <dbReference type="ARBA" id="ARBA00012438"/>
    </source>
</evidence>
<feature type="transmembrane region" description="Helical" evidence="6">
    <location>
        <begin position="222"/>
        <end position="239"/>
    </location>
</feature>
<dbReference type="PANTHER" id="PTHR24421">
    <property type="entry name" value="NITRATE/NITRITE SENSOR PROTEIN NARX-RELATED"/>
    <property type="match status" value="1"/>
</dbReference>
<evidence type="ECO:0000313" key="9">
    <source>
        <dbReference type="Proteomes" id="UP000092698"/>
    </source>
</evidence>
<keyword evidence="4 8" id="KW-0418">Kinase</keyword>
<evidence type="ECO:0000256" key="6">
    <source>
        <dbReference type="SAM" id="Phobius"/>
    </source>
</evidence>
<dbReference type="EC" id="2.7.13.3" evidence="2"/>
<comment type="catalytic activity">
    <reaction evidence="1">
        <text>ATP + protein L-histidine = ADP + protein N-phospho-L-histidine.</text>
        <dbReference type="EC" id="2.7.13.3"/>
    </reaction>
</comment>
<dbReference type="SMART" id="SM00387">
    <property type="entry name" value="HATPase_c"/>
    <property type="match status" value="1"/>
</dbReference>
<proteinExistence type="predicted"/>
<dbReference type="SUPFAM" id="SSF55874">
    <property type="entry name" value="ATPase domain of HSP90 chaperone/DNA topoisomerase II/histidine kinase"/>
    <property type="match status" value="1"/>
</dbReference>
<keyword evidence="9" id="KW-1185">Reference proteome</keyword>
<dbReference type="InterPro" id="IPR036890">
    <property type="entry name" value="HATPase_C_sf"/>
</dbReference>
<feature type="transmembrane region" description="Helical" evidence="6">
    <location>
        <begin position="308"/>
        <end position="333"/>
    </location>
</feature>
<dbReference type="RefSeq" id="WP_067786657.1">
    <property type="nucleotide sequence ID" value="NZ_CP016545.1"/>
</dbReference>
<dbReference type="STRING" id="645517.A6F65_01124"/>
<dbReference type="CDD" id="cd16917">
    <property type="entry name" value="HATPase_UhpB-NarQ-NarX-like"/>
    <property type="match status" value="1"/>
</dbReference>
<keyword evidence="6" id="KW-0812">Transmembrane</keyword>
<keyword evidence="6" id="KW-0472">Membrane</keyword>
<dbReference type="Proteomes" id="UP000092698">
    <property type="component" value="Chromosome"/>
</dbReference>
<dbReference type="PANTHER" id="PTHR24421:SF10">
    <property type="entry name" value="NITRATE_NITRITE SENSOR PROTEIN NARQ"/>
    <property type="match status" value="1"/>
</dbReference>
<dbReference type="OrthoDB" id="9797605at2"/>
<name>A0A1C7D7V2_9SPHN</name>
<dbReference type="KEGG" id="anh:A6F65_01124"/>
<evidence type="ECO:0000256" key="4">
    <source>
        <dbReference type="ARBA" id="ARBA00022777"/>
    </source>
</evidence>
<dbReference type="AlphaFoldDB" id="A0A1C7D7V2"/>
<protein>
    <recommendedName>
        <fullName evidence="2">histidine kinase</fullName>
        <ecNumber evidence="2">2.7.13.3</ecNumber>
    </recommendedName>
</protein>
<organism evidence="8 9">
    <name type="scientific">Paraurantiacibacter namhicola</name>
    <dbReference type="NCBI Taxonomy" id="645517"/>
    <lineage>
        <taxon>Bacteria</taxon>
        <taxon>Pseudomonadati</taxon>
        <taxon>Pseudomonadota</taxon>
        <taxon>Alphaproteobacteria</taxon>
        <taxon>Sphingomonadales</taxon>
        <taxon>Erythrobacteraceae</taxon>
        <taxon>Paraurantiacibacter</taxon>
    </lineage>
</organism>
<accession>A0A1C7D7V2</accession>
<dbReference type="InterPro" id="IPR050482">
    <property type="entry name" value="Sensor_HK_TwoCompSys"/>
</dbReference>
<evidence type="ECO:0000256" key="1">
    <source>
        <dbReference type="ARBA" id="ARBA00000085"/>
    </source>
</evidence>
<keyword evidence="3 8" id="KW-0808">Transferase</keyword>
<feature type="transmembrane region" description="Helical" evidence="6">
    <location>
        <begin position="195"/>
        <end position="215"/>
    </location>
</feature>
<dbReference type="GO" id="GO:0004673">
    <property type="term" value="F:protein histidine kinase activity"/>
    <property type="evidence" value="ECO:0007669"/>
    <property type="project" value="UniProtKB-EC"/>
</dbReference>
<dbReference type="PROSITE" id="PS50109">
    <property type="entry name" value="HIS_KIN"/>
    <property type="match status" value="1"/>
</dbReference>
<gene>
    <name evidence="8" type="primary">desK</name>
    <name evidence="8" type="ORF">A6F65_01124</name>
</gene>
<dbReference type="Pfam" id="PF02518">
    <property type="entry name" value="HATPase_c"/>
    <property type="match status" value="1"/>
</dbReference>
<dbReference type="EMBL" id="CP016545">
    <property type="protein sequence ID" value="ANU07432.1"/>
    <property type="molecule type" value="Genomic_DNA"/>
</dbReference>
<feature type="transmembrane region" description="Helical" evidence="6">
    <location>
        <begin position="278"/>
        <end position="302"/>
    </location>
</feature>
<keyword evidence="6" id="KW-1133">Transmembrane helix</keyword>
<keyword evidence="5" id="KW-0902">Two-component regulatory system</keyword>
<reference evidence="8 9" key="1">
    <citation type="submission" date="2016-07" db="EMBL/GenBank/DDBJ databases">
        <title>Complete genome sequence of Altererythrobacter namhicola JCM 16345T, containing esterase-encoding genes.</title>
        <authorList>
            <person name="Cheng H."/>
            <person name="Wu Y.-H."/>
            <person name="Jian S.-L."/>
            <person name="Huo Y.-Y."/>
            <person name="Wang C.-S."/>
            <person name="Xu X.-W."/>
        </authorList>
    </citation>
    <scope>NUCLEOTIDE SEQUENCE [LARGE SCALE GENOMIC DNA]</scope>
    <source>
        <strain evidence="8 9">JCM 16345</strain>
    </source>
</reference>
<evidence type="ECO:0000256" key="5">
    <source>
        <dbReference type="ARBA" id="ARBA00023012"/>
    </source>
</evidence>